<comment type="caution">
    <text evidence="2">The sequence shown here is derived from an EMBL/GenBank/DDBJ whole genome shotgun (WGS) entry which is preliminary data.</text>
</comment>
<protein>
    <submittedName>
        <fullName evidence="2">Amine oxidoreductase</fullName>
    </submittedName>
</protein>
<keyword evidence="3" id="KW-1185">Reference proteome</keyword>
<feature type="domain" description="Amine oxidase" evidence="1">
    <location>
        <begin position="12"/>
        <end position="434"/>
    </location>
</feature>
<dbReference type="SUPFAM" id="SSF51905">
    <property type="entry name" value="FAD/NAD(P)-binding domain"/>
    <property type="match status" value="1"/>
</dbReference>
<proteinExistence type="predicted"/>
<name>A0ABQ4Q2V2_9BURK</name>
<accession>A0ABQ4Q2V2</accession>
<dbReference type="Gene3D" id="3.50.50.60">
    <property type="entry name" value="FAD/NAD(P)-binding domain"/>
    <property type="match status" value="1"/>
</dbReference>
<dbReference type="InterPro" id="IPR036188">
    <property type="entry name" value="FAD/NAD-bd_sf"/>
</dbReference>
<reference evidence="2 3" key="1">
    <citation type="journal article" date="2022" name="Int. J. Syst. Evol. Microbiol.">
        <title>Noviherbaspirillum aridicola sp. nov., isolated from an arid soil in Pakistan.</title>
        <authorList>
            <person name="Khan I.U."/>
            <person name="Saqib M."/>
            <person name="Amin A."/>
            <person name="Hussain F."/>
            <person name="Li L."/>
            <person name="Liu Y.H."/>
            <person name="Fang B.Z."/>
            <person name="Ahmed I."/>
            <person name="Li W.J."/>
        </authorList>
    </citation>
    <scope>NUCLEOTIDE SEQUENCE [LARGE SCALE GENOMIC DNA]</scope>
    <source>
        <strain evidence="2 3">NCCP-691</strain>
    </source>
</reference>
<gene>
    <name evidence="2" type="ORF">NCCP691_15250</name>
</gene>
<evidence type="ECO:0000313" key="2">
    <source>
        <dbReference type="EMBL" id="GIZ51511.1"/>
    </source>
</evidence>
<evidence type="ECO:0000313" key="3">
    <source>
        <dbReference type="Proteomes" id="UP000887222"/>
    </source>
</evidence>
<dbReference type="InterPro" id="IPR002937">
    <property type="entry name" value="Amino_oxidase"/>
</dbReference>
<dbReference type="PANTHER" id="PTHR42923">
    <property type="entry name" value="PROTOPORPHYRINOGEN OXIDASE"/>
    <property type="match status" value="1"/>
</dbReference>
<dbReference type="RefSeq" id="WP_220807684.1">
    <property type="nucleotide sequence ID" value="NZ_BPMK01000006.1"/>
</dbReference>
<dbReference type="Proteomes" id="UP000887222">
    <property type="component" value="Unassembled WGS sequence"/>
</dbReference>
<dbReference type="Gene3D" id="3.90.660.20">
    <property type="entry name" value="Protoporphyrinogen oxidase, mitochondrial, domain 2"/>
    <property type="match status" value="1"/>
</dbReference>
<dbReference type="NCBIfam" id="TIGR03467">
    <property type="entry name" value="HpnE"/>
    <property type="match status" value="1"/>
</dbReference>
<dbReference type="InterPro" id="IPR050464">
    <property type="entry name" value="Zeta_carotene_desat/Oxidored"/>
</dbReference>
<dbReference type="PANTHER" id="PTHR42923:SF47">
    <property type="entry name" value="BLR3003 PROTEIN"/>
    <property type="match status" value="1"/>
</dbReference>
<dbReference type="InterPro" id="IPR017830">
    <property type="entry name" value="SQase_HpnE"/>
</dbReference>
<dbReference type="Pfam" id="PF01593">
    <property type="entry name" value="Amino_oxidase"/>
    <property type="match status" value="1"/>
</dbReference>
<dbReference type="EMBL" id="BPMK01000006">
    <property type="protein sequence ID" value="GIZ51511.1"/>
    <property type="molecule type" value="Genomic_DNA"/>
</dbReference>
<sequence length="435" mass="46480">MRRIAVIGGGWAGCAAAVALCRRGDARVTLFEASRALGGRARQVNLDGMALDNGQHILLGAYTETLRLMREVGVDPGQALLRLPLQMRYAPHAGGMDFVTWRLPAPFHMLASLLSARGLAAGDKLALARFTSAARWMGWRQDRDGSVSELLDRFDQTERLVTLMWRPLCIAALNTPPERASAQVFLNVLRDSLGASRRSASDMLVPRADLGALFPAAAADYIARHGGEVRLGSAIKRLRRSGDAWLLSSAAGPDAAFDDVIVATAPHHAAGLLEGLIDTAPLAAMQYEPITTCYLRYGDDCSLGHPMFALVDDGARAHWGQFVFDRGMLDERQRGLLAVVVSASSEAIAQGHEALAAAIASQLAQSFGMPVLEHPHWSKVVSEKRATFACRPDLARLPNDTGLPGLLLAGDHTTGDYPATLEGAVRSGLAAAALL</sequence>
<evidence type="ECO:0000259" key="1">
    <source>
        <dbReference type="Pfam" id="PF01593"/>
    </source>
</evidence>
<organism evidence="2 3">
    <name type="scientific">Noviherbaspirillum aridicola</name>
    <dbReference type="NCBI Taxonomy" id="2849687"/>
    <lineage>
        <taxon>Bacteria</taxon>
        <taxon>Pseudomonadati</taxon>
        <taxon>Pseudomonadota</taxon>
        <taxon>Betaproteobacteria</taxon>
        <taxon>Burkholderiales</taxon>
        <taxon>Oxalobacteraceae</taxon>
        <taxon>Noviherbaspirillum</taxon>
    </lineage>
</organism>
<dbReference type="Gene3D" id="1.10.3110.10">
    <property type="entry name" value="protoporphyrinogen ix oxidase, domain 3"/>
    <property type="match status" value="1"/>
</dbReference>